<dbReference type="RefSeq" id="WP_048855543.1">
    <property type="nucleotide sequence ID" value="NZ_BANJ01000008.1"/>
</dbReference>
<dbReference type="EMBL" id="BANJ01000008">
    <property type="protein sequence ID" value="GAN98656.1"/>
    <property type="molecule type" value="Genomic_DNA"/>
</dbReference>
<proteinExistence type="predicted"/>
<accession>A0A0D6Q794</accession>
<organism evidence="1 2">
    <name type="scientific">Komagataeibacter xylinus NBRC 13693</name>
    <dbReference type="NCBI Taxonomy" id="1234668"/>
    <lineage>
        <taxon>Bacteria</taxon>
        <taxon>Pseudomonadati</taxon>
        <taxon>Pseudomonadota</taxon>
        <taxon>Alphaproteobacteria</taxon>
        <taxon>Acetobacterales</taxon>
        <taxon>Acetobacteraceae</taxon>
        <taxon>Komagataeibacter</taxon>
    </lineage>
</organism>
<dbReference type="AlphaFoldDB" id="A0A0D6Q794"/>
<evidence type="ECO:0000313" key="1">
    <source>
        <dbReference type="EMBL" id="GAN98656.1"/>
    </source>
</evidence>
<evidence type="ECO:0000313" key="2">
    <source>
        <dbReference type="Proteomes" id="UP000032683"/>
    </source>
</evidence>
<sequence length="120" mass="13499">MPIITFKVTEQQKMDLDAVCGVNQSQYIRDAVFRQVEQSERLDRIEYRLFDLERTVGRLADRLDRAHAKPDAPVKADVSPEVMGMLAEVVLQLRGIIQPGKTTSAIASVKHAGWPPLSIR</sequence>
<name>A0A0D6Q794_KOMXY</name>
<gene>
    <name evidence="1" type="ORF">Gxy13693_008_030</name>
</gene>
<comment type="caution">
    <text evidence="1">The sequence shown here is derived from an EMBL/GenBank/DDBJ whole genome shotgun (WGS) entry which is preliminary data.</text>
</comment>
<reference evidence="1 2" key="1">
    <citation type="submission" date="2012-11" db="EMBL/GenBank/DDBJ databases">
        <title>Whole genome sequence of Gluconacetobacter xylinus NBRC 13693.</title>
        <authorList>
            <person name="Azuma Y."/>
            <person name="Higashiura N."/>
            <person name="Hirakawa H."/>
            <person name="Matsushita K."/>
        </authorList>
    </citation>
    <scope>NUCLEOTIDE SEQUENCE [LARGE SCALE GENOMIC DNA]</scope>
    <source>
        <strain evidence="1 2">NBRC 13693</strain>
    </source>
</reference>
<dbReference type="Proteomes" id="UP000032683">
    <property type="component" value="Unassembled WGS sequence"/>
</dbReference>
<protein>
    <submittedName>
        <fullName evidence="1">Uncharacterized protein</fullName>
    </submittedName>
</protein>